<dbReference type="GO" id="GO:0003677">
    <property type="term" value="F:DNA binding"/>
    <property type="evidence" value="ECO:0007669"/>
    <property type="project" value="InterPro"/>
</dbReference>
<dbReference type="PROSITE" id="PS50943">
    <property type="entry name" value="HTH_CROC1"/>
    <property type="match status" value="1"/>
</dbReference>
<feature type="domain" description="HTH cro/C1-type" evidence="1">
    <location>
        <begin position="36"/>
        <end position="83"/>
    </location>
</feature>
<name>A0A4R2J5G6_9PSEU</name>
<dbReference type="OrthoDB" id="4790304at2"/>
<evidence type="ECO:0000313" key="2">
    <source>
        <dbReference type="EMBL" id="TCO52622.1"/>
    </source>
</evidence>
<keyword evidence="3" id="KW-1185">Reference proteome</keyword>
<dbReference type="CDD" id="cd00093">
    <property type="entry name" value="HTH_XRE"/>
    <property type="match status" value="1"/>
</dbReference>
<dbReference type="Proteomes" id="UP000295680">
    <property type="component" value="Unassembled WGS sequence"/>
</dbReference>
<dbReference type="AlphaFoldDB" id="A0A4R2J5G6"/>
<evidence type="ECO:0000259" key="1">
    <source>
        <dbReference type="PROSITE" id="PS50943"/>
    </source>
</evidence>
<protein>
    <submittedName>
        <fullName evidence="2">Helix-turn-helix protein</fullName>
    </submittedName>
</protein>
<evidence type="ECO:0000313" key="3">
    <source>
        <dbReference type="Proteomes" id="UP000295680"/>
    </source>
</evidence>
<dbReference type="Gene3D" id="1.10.260.40">
    <property type="entry name" value="lambda repressor-like DNA-binding domains"/>
    <property type="match status" value="1"/>
</dbReference>
<proteinExistence type="predicted"/>
<dbReference type="RefSeq" id="WP_132124522.1">
    <property type="nucleotide sequence ID" value="NZ_SLWS01000012.1"/>
</dbReference>
<accession>A0A4R2J5G6</accession>
<dbReference type="Pfam" id="PF13560">
    <property type="entry name" value="HTH_31"/>
    <property type="match status" value="1"/>
</dbReference>
<dbReference type="SMART" id="SM00530">
    <property type="entry name" value="HTH_XRE"/>
    <property type="match status" value="1"/>
</dbReference>
<reference evidence="2 3" key="1">
    <citation type="submission" date="2019-03" db="EMBL/GenBank/DDBJ databases">
        <title>Genomic Encyclopedia of Type Strains, Phase IV (KMG-IV): sequencing the most valuable type-strain genomes for metagenomic binning, comparative biology and taxonomic classification.</title>
        <authorList>
            <person name="Goeker M."/>
        </authorList>
    </citation>
    <scope>NUCLEOTIDE SEQUENCE [LARGE SCALE GENOMIC DNA]</scope>
    <source>
        <strain evidence="2 3">DSM 45934</strain>
    </source>
</reference>
<organism evidence="2 3">
    <name type="scientific">Actinocrispum wychmicini</name>
    <dbReference type="NCBI Taxonomy" id="1213861"/>
    <lineage>
        <taxon>Bacteria</taxon>
        <taxon>Bacillati</taxon>
        <taxon>Actinomycetota</taxon>
        <taxon>Actinomycetes</taxon>
        <taxon>Pseudonocardiales</taxon>
        <taxon>Pseudonocardiaceae</taxon>
        <taxon>Actinocrispum</taxon>
    </lineage>
</organism>
<dbReference type="PANTHER" id="PTHR35010:SF2">
    <property type="entry name" value="BLL4672 PROTEIN"/>
    <property type="match status" value="1"/>
</dbReference>
<dbReference type="Gene3D" id="3.30.450.180">
    <property type="match status" value="1"/>
</dbReference>
<dbReference type="Pfam" id="PF17765">
    <property type="entry name" value="MLTR_LBD"/>
    <property type="match status" value="1"/>
</dbReference>
<sequence>MSTGEELGAFLRARRARVRPGDVGLPAGPGLRRTPGLRREELAALSGVSIDYYTRIEQGKETNPSSEVLDALAAALRLDEDSHDHLYKVANQAARRTRPARRSPNRSVRPAVRLLLDSIRPFPAYVLNRVSDVLAANPETFTLFAGLGDWPAERRNTIRYVFRHPAARDLFLDWEQAASTGVANLRAVLGDDPEAPGLADLVAELTAESPEFVRLWRRYDVEPRRSHVKRFGHPMVGTMTLTHEVLRLSDDGQRLCVYQATPGTPDHDALTLLAMTRSPEPSA</sequence>
<dbReference type="InterPro" id="IPR001387">
    <property type="entry name" value="Cro/C1-type_HTH"/>
</dbReference>
<dbReference type="InterPro" id="IPR041413">
    <property type="entry name" value="MLTR_LBD"/>
</dbReference>
<gene>
    <name evidence="2" type="ORF">EV192_112354</name>
</gene>
<dbReference type="PANTHER" id="PTHR35010">
    <property type="entry name" value="BLL4672 PROTEIN-RELATED"/>
    <property type="match status" value="1"/>
</dbReference>
<dbReference type="SUPFAM" id="SSF47413">
    <property type="entry name" value="lambda repressor-like DNA-binding domains"/>
    <property type="match status" value="1"/>
</dbReference>
<dbReference type="EMBL" id="SLWS01000012">
    <property type="protein sequence ID" value="TCO52622.1"/>
    <property type="molecule type" value="Genomic_DNA"/>
</dbReference>
<comment type="caution">
    <text evidence="2">The sequence shown here is derived from an EMBL/GenBank/DDBJ whole genome shotgun (WGS) entry which is preliminary data.</text>
</comment>
<dbReference type="InterPro" id="IPR010982">
    <property type="entry name" value="Lambda_DNA-bd_dom_sf"/>
</dbReference>